<evidence type="ECO:0008006" key="4">
    <source>
        <dbReference type="Google" id="ProtNLM"/>
    </source>
</evidence>
<feature type="region of interest" description="Disordered" evidence="1">
    <location>
        <begin position="154"/>
        <end position="204"/>
    </location>
</feature>
<gene>
    <name evidence="2" type="ORF">GCM10010326_77740</name>
</gene>
<feature type="compositionally biased region" description="Low complexity" evidence="1">
    <location>
        <begin position="174"/>
        <end position="186"/>
    </location>
</feature>
<evidence type="ECO:0000313" key="2">
    <source>
        <dbReference type="EMBL" id="GGY71972.1"/>
    </source>
</evidence>
<evidence type="ECO:0000313" key="3">
    <source>
        <dbReference type="Proteomes" id="UP000600946"/>
    </source>
</evidence>
<keyword evidence="3" id="KW-1185">Reference proteome</keyword>
<comment type="caution">
    <text evidence="2">The sequence shown here is derived from an EMBL/GenBank/DDBJ whole genome shotgun (WGS) entry which is preliminary data.</text>
</comment>
<evidence type="ECO:0000256" key="1">
    <source>
        <dbReference type="SAM" id="MobiDB-lite"/>
    </source>
</evidence>
<name>A0ABQ3B0Y4_9ACTN</name>
<dbReference type="Proteomes" id="UP000600946">
    <property type="component" value="Unassembled WGS sequence"/>
</dbReference>
<protein>
    <recommendedName>
        <fullName evidence="4">Integral membrane protein</fullName>
    </recommendedName>
</protein>
<dbReference type="EMBL" id="BMUU01000029">
    <property type="protein sequence ID" value="GGY71972.1"/>
    <property type="molecule type" value="Genomic_DNA"/>
</dbReference>
<proteinExistence type="predicted"/>
<dbReference type="GeneID" id="96295591"/>
<organism evidence="2 3">
    <name type="scientific">Streptomyces xanthochromogenes</name>
    <dbReference type="NCBI Taxonomy" id="67384"/>
    <lineage>
        <taxon>Bacteria</taxon>
        <taxon>Bacillati</taxon>
        <taxon>Actinomycetota</taxon>
        <taxon>Actinomycetes</taxon>
        <taxon>Kitasatosporales</taxon>
        <taxon>Streptomycetaceae</taxon>
        <taxon>Streptomyces</taxon>
    </lineage>
</organism>
<accession>A0ABQ3B0Y4</accession>
<dbReference type="RefSeq" id="WP_190029634.1">
    <property type="nucleotide sequence ID" value="NZ_BMUU01000029.1"/>
</dbReference>
<reference evidence="3" key="1">
    <citation type="journal article" date="2019" name="Int. J. Syst. Evol. Microbiol.">
        <title>The Global Catalogue of Microorganisms (GCM) 10K type strain sequencing project: providing services to taxonomists for standard genome sequencing and annotation.</title>
        <authorList>
            <consortium name="The Broad Institute Genomics Platform"/>
            <consortium name="The Broad Institute Genome Sequencing Center for Infectious Disease"/>
            <person name="Wu L."/>
            <person name="Ma J."/>
        </authorList>
    </citation>
    <scope>NUCLEOTIDE SEQUENCE [LARGE SCALE GENOMIC DNA]</scope>
    <source>
        <strain evidence="3">JCM 4594</strain>
    </source>
</reference>
<sequence length="204" mass="21276">MSTATSVEDETELVGRCYTKARRAPLVYGVIRDVRGGQGIRLPGGPYTLTQLASIIVTVGLLLLSRPVWGGHGWVDVVVLVALPSAVSLGLRQLHIDGRNPAAAMASVVMMLAGPRSGRLHGRPYRRMRPPRLAALVTLGQPDAPNASLTAAARDQPMVRPRKAPLGNRPAPPAATASPQTPAGTPVASGVQALLAAHRSTSGD</sequence>